<keyword evidence="5 11" id="KW-0812">Transmembrane</keyword>
<comment type="cofactor">
    <cofactor evidence="1">
        <name>Zn(2+)</name>
        <dbReference type="ChEBI" id="CHEBI:29105"/>
    </cofactor>
</comment>
<feature type="transmembrane region" description="Helical" evidence="11">
    <location>
        <begin position="413"/>
        <end position="431"/>
    </location>
</feature>
<comment type="similarity">
    <text evidence="4">Belongs to the peptidase M50B family.</text>
</comment>
<evidence type="ECO:0000256" key="7">
    <source>
        <dbReference type="ARBA" id="ARBA00023054"/>
    </source>
</evidence>
<dbReference type="RefSeq" id="WP_163459442.1">
    <property type="nucleotide sequence ID" value="NZ_JAAGOH010000035.1"/>
</dbReference>
<comment type="caution">
    <text evidence="13">The sequence shown here is derived from an EMBL/GenBank/DDBJ whole genome shotgun (WGS) entry which is preliminary data.</text>
</comment>
<dbReference type="PANTHER" id="PTHR32347:SF23">
    <property type="entry name" value="BLL5650 PROTEIN"/>
    <property type="match status" value="1"/>
</dbReference>
<dbReference type="AlphaFoldDB" id="A0A7C9TMQ4"/>
<dbReference type="GO" id="GO:0006508">
    <property type="term" value="P:proteolysis"/>
    <property type="evidence" value="ECO:0007669"/>
    <property type="project" value="InterPro"/>
</dbReference>
<feature type="transmembrane region" description="Helical" evidence="11">
    <location>
        <begin position="451"/>
        <end position="470"/>
    </location>
</feature>
<gene>
    <name evidence="13" type="ORF">G3A44_19625</name>
</gene>
<evidence type="ECO:0000256" key="6">
    <source>
        <dbReference type="ARBA" id="ARBA00022989"/>
    </source>
</evidence>
<evidence type="ECO:0000259" key="12">
    <source>
        <dbReference type="Pfam" id="PF02163"/>
    </source>
</evidence>
<feature type="coiled-coil region" evidence="9">
    <location>
        <begin position="517"/>
        <end position="544"/>
    </location>
</feature>
<evidence type="ECO:0000256" key="4">
    <source>
        <dbReference type="ARBA" id="ARBA00007931"/>
    </source>
</evidence>
<comment type="subcellular location">
    <subcellularLocation>
        <location evidence="3">Cell envelope</location>
    </subcellularLocation>
    <subcellularLocation>
        <location evidence="2">Membrane</location>
        <topology evidence="2">Multi-pass membrane protein</topology>
    </subcellularLocation>
</comment>
<reference evidence="13 14" key="1">
    <citation type="submission" date="2020-02" db="EMBL/GenBank/DDBJ databases">
        <title>Ideonella bacterium strain TBM-1.</title>
        <authorList>
            <person name="Chen W.-M."/>
        </authorList>
    </citation>
    <scope>NUCLEOTIDE SEQUENCE [LARGE SCALE GENOMIC DNA]</scope>
    <source>
        <strain evidence="13 14">TBM-1</strain>
    </source>
</reference>
<feature type="transmembrane region" description="Helical" evidence="11">
    <location>
        <begin position="384"/>
        <end position="407"/>
    </location>
</feature>
<feature type="transmembrane region" description="Helical" evidence="11">
    <location>
        <begin position="308"/>
        <end position="328"/>
    </location>
</feature>
<evidence type="ECO:0000256" key="11">
    <source>
        <dbReference type="SAM" id="Phobius"/>
    </source>
</evidence>
<dbReference type="InterPro" id="IPR050465">
    <property type="entry name" value="UPF0194_transport"/>
</dbReference>
<protein>
    <submittedName>
        <fullName evidence="13">HlyD family efflux transporter periplasmic adaptor subunit</fullName>
    </submittedName>
</protein>
<feature type="region of interest" description="Disordered" evidence="10">
    <location>
        <begin position="1"/>
        <end position="23"/>
    </location>
</feature>
<dbReference type="PANTHER" id="PTHR32347">
    <property type="entry name" value="EFFLUX SYSTEM COMPONENT YKNX-RELATED"/>
    <property type="match status" value="1"/>
</dbReference>
<evidence type="ECO:0000313" key="13">
    <source>
        <dbReference type="EMBL" id="NDY93404.1"/>
    </source>
</evidence>
<organism evidence="13 14">
    <name type="scientific">Ideonella livida</name>
    <dbReference type="NCBI Taxonomy" id="2707176"/>
    <lineage>
        <taxon>Bacteria</taxon>
        <taxon>Pseudomonadati</taxon>
        <taxon>Pseudomonadota</taxon>
        <taxon>Betaproteobacteria</taxon>
        <taxon>Burkholderiales</taxon>
        <taxon>Sphaerotilaceae</taxon>
        <taxon>Ideonella</taxon>
    </lineage>
</organism>
<dbReference type="GO" id="GO:0016020">
    <property type="term" value="C:membrane"/>
    <property type="evidence" value="ECO:0007669"/>
    <property type="project" value="UniProtKB-SubCell"/>
</dbReference>
<evidence type="ECO:0000256" key="1">
    <source>
        <dbReference type="ARBA" id="ARBA00001947"/>
    </source>
</evidence>
<keyword evidence="14" id="KW-1185">Reference proteome</keyword>
<evidence type="ECO:0000256" key="3">
    <source>
        <dbReference type="ARBA" id="ARBA00004196"/>
    </source>
</evidence>
<proteinExistence type="inferred from homology"/>
<dbReference type="GO" id="GO:0030313">
    <property type="term" value="C:cell envelope"/>
    <property type="evidence" value="ECO:0007669"/>
    <property type="project" value="UniProtKB-SubCell"/>
</dbReference>
<keyword evidence="7 9" id="KW-0175">Coiled coil</keyword>
<evidence type="ECO:0000313" key="14">
    <source>
        <dbReference type="Proteomes" id="UP000484255"/>
    </source>
</evidence>
<evidence type="ECO:0000256" key="9">
    <source>
        <dbReference type="SAM" id="Coils"/>
    </source>
</evidence>
<dbReference type="Proteomes" id="UP000484255">
    <property type="component" value="Unassembled WGS sequence"/>
</dbReference>
<sequence>MVSLARRPTPADPAATPTAPPAAPAQIITLSGATGPRHWPALREELRLHHGPADADGQPSWTVQDPVRHRYLRIDWTTYEVMRHWWMGDAATIAREVSRRTLLQLDTEDVLAVLAELQQAQLLQPTHPPAPPQDPQAPQARAPLRAALTWLLHHYLFFRIPLLRPEGLLRLLLPIARGLGHRRFTQLSWLAALAGGVLAVQQRELLAAQWLDLMSWRGLLLYGLTLTAVKLAHELGHALVARHHGCRVPTMGVAFMVMWPMAYTDTTDAWRLAQPRARLQIAAAGVRTELTLAAWATLAWGLLPEGPWRTAAFMLATMTWVSSVLINLSPFMRFDGYFLLCDALDLPNLHERSFALARHALRRSLLGWRQPLPEPVTAGRRRALVAFALATWGYRLVLFLGIAWMVYHFGPKLLGLLLFAVEIAWFIVGPVTRELAVWARGWAEWRTQPRAWLSLALLGLAGWAGTLPWSSSLTGAALLQPAGHVAVHLPQAAQVDALAVAPGQTVAAGQPLLQASLPGLQQQRQSLQSRIRQLQREVELAALLPERQGQWPALQAALATAREQAEALRQDAARLQPVAPFDAVVVSLHPDLAPGRTSPPPQEALMHLATPGRWQAVAYVGEDLAGHLQAGQDAWLVLDAQPWTRLPARVRSVAPQPSATLPEVLLVQAHGGLVDARETRIGWVPVQPRFRVELDVPQAPPGPLRQWRGHVQFDGPPLSVWQRLHRQAHALWRREAGF</sequence>
<dbReference type="Pfam" id="PF02163">
    <property type="entry name" value="Peptidase_M50"/>
    <property type="match status" value="1"/>
</dbReference>
<accession>A0A7C9TMQ4</accession>
<feature type="domain" description="Peptidase M50" evidence="12">
    <location>
        <begin position="225"/>
        <end position="309"/>
    </location>
</feature>
<evidence type="ECO:0000256" key="10">
    <source>
        <dbReference type="SAM" id="MobiDB-lite"/>
    </source>
</evidence>
<evidence type="ECO:0000256" key="5">
    <source>
        <dbReference type="ARBA" id="ARBA00022692"/>
    </source>
</evidence>
<keyword evidence="6 11" id="KW-1133">Transmembrane helix</keyword>
<dbReference type="EMBL" id="JAAGOH010000035">
    <property type="protein sequence ID" value="NDY93404.1"/>
    <property type="molecule type" value="Genomic_DNA"/>
</dbReference>
<dbReference type="InterPro" id="IPR008915">
    <property type="entry name" value="Peptidase_M50"/>
</dbReference>
<evidence type="ECO:0000256" key="2">
    <source>
        <dbReference type="ARBA" id="ARBA00004141"/>
    </source>
</evidence>
<name>A0A7C9TMQ4_9BURK</name>
<dbReference type="Gene3D" id="2.40.30.170">
    <property type="match status" value="1"/>
</dbReference>
<keyword evidence="8 11" id="KW-0472">Membrane</keyword>
<evidence type="ECO:0000256" key="8">
    <source>
        <dbReference type="ARBA" id="ARBA00023136"/>
    </source>
</evidence>